<evidence type="ECO:0000313" key="3">
    <source>
        <dbReference type="Proteomes" id="UP000823388"/>
    </source>
</evidence>
<dbReference type="Proteomes" id="UP000823388">
    <property type="component" value="Chromosome 7K"/>
</dbReference>
<feature type="chain" id="PRO_5035916822" evidence="1">
    <location>
        <begin position="19"/>
        <end position="69"/>
    </location>
</feature>
<proteinExistence type="predicted"/>
<reference evidence="2" key="1">
    <citation type="submission" date="2020-05" db="EMBL/GenBank/DDBJ databases">
        <title>WGS assembly of Panicum virgatum.</title>
        <authorList>
            <person name="Lovell J.T."/>
            <person name="Jenkins J."/>
            <person name="Shu S."/>
            <person name="Juenger T.E."/>
            <person name="Schmutz J."/>
        </authorList>
    </citation>
    <scope>NUCLEOTIDE SEQUENCE</scope>
    <source>
        <strain evidence="2">AP13</strain>
    </source>
</reference>
<keyword evidence="3" id="KW-1185">Reference proteome</keyword>
<evidence type="ECO:0000256" key="1">
    <source>
        <dbReference type="SAM" id="SignalP"/>
    </source>
</evidence>
<dbReference type="EMBL" id="CM029049">
    <property type="protein sequence ID" value="KAG2572914.1"/>
    <property type="molecule type" value="Genomic_DNA"/>
</dbReference>
<evidence type="ECO:0000313" key="2">
    <source>
        <dbReference type="EMBL" id="KAG2572914.1"/>
    </source>
</evidence>
<protein>
    <submittedName>
        <fullName evidence="2">Uncharacterized protein</fullName>
    </submittedName>
</protein>
<gene>
    <name evidence="2" type="ORF">PVAP13_7KG209455</name>
</gene>
<dbReference type="AlphaFoldDB" id="A0A8T0QNL9"/>
<comment type="caution">
    <text evidence="2">The sequence shown here is derived from an EMBL/GenBank/DDBJ whole genome shotgun (WGS) entry which is preliminary data.</text>
</comment>
<name>A0A8T0QNL9_PANVG</name>
<accession>A0A8T0QNL9</accession>
<keyword evidence="1" id="KW-0732">Signal</keyword>
<sequence>MLVLHFSFMWIIGVRVICYNFNSLSKEILTSIRHTLCELGKKQLVLQLQKLSSAITYLHMPYTSIYGSE</sequence>
<organism evidence="2 3">
    <name type="scientific">Panicum virgatum</name>
    <name type="common">Blackwell switchgrass</name>
    <dbReference type="NCBI Taxonomy" id="38727"/>
    <lineage>
        <taxon>Eukaryota</taxon>
        <taxon>Viridiplantae</taxon>
        <taxon>Streptophyta</taxon>
        <taxon>Embryophyta</taxon>
        <taxon>Tracheophyta</taxon>
        <taxon>Spermatophyta</taxon>
        <taxon>Magnoliopsida</taxon>
        <taxon>Liliopsida</taxon>
        <taxon>Poales</taxon>
        <taxon>Poaceae</taxon>
        <taxon>PACMAD clade</taxon>
        <taxon>Panicoideae</taxon>
        <taxon>Panicodae</taxon>
        <taxon>Paniceae</taxon>
        <taxon>Panicinae</taxon>
        <taxon>Panicum</taxon>
        <taxon>Panicum sect. Hiantes</taxon>
    </lineage>
</organism>
<feature type="signal peptide" evidence="1">
    <location>
        <begin position="1"/>
        <end position="18"/>
    </location>
</feature>